<evidence type="ECO:0000259" key="17">
    <source>
        <dbReference type="Pfam" id="PF04065"/>
    </source>
</evidence>
<dbReference type="PIRSF" id="PIRSF005290">
    <property type="entry name" value="NOT_su_3_5"/>
    <property type="match status" value="1"/>
</dbReference>
<evidence type="ECO:0000256" key="6">
    <source>
        <dbReference type="ARBA" id="ARBA00022491"/>
    </source>
</evidence>
<dbReference type="Bgee" id="ENSELUG00000000953">
    <property type="expression patterns" value="Expressed in ovary and 15 other cell types or tissues"/>
</dbReference>
<dbReference type="Pfam" id="PF04153">
    <property type="entry name" value="NOT2_3_5_C"/>
    <property type="match status" value="1"/>
</dbReference>
<dbReference type="GO" id="GO:0005829">
    <property type="term" value="C:cytosol"/>
    <property type="evidence" value="ECO:0007669"/>
    <property type="project" value="UniProtKB-ARBA"/>
</dbReference>
<keyword evidence="8" id="KW-0810">Translation regulation</keyword>
<evidence type="ECO:0000313" key="20">
    <source>
        <dbReference type="Proteomes" id="UP000265140"/>
    </source>
</evidence>
<evidence type="ECO:0000256" key="3">
    <source>
        <dbReference type="ARBA" id="ARBA00007682"/>
    </source>
</evidence>
<reference evidence="19" key="4">
    <citation type="submission" date="2025-09" db="UniProtKB">
        <authorList>
            <consortium name="Ensembl"/>
        </authorList>
    </citation>
    <scope>IDENTIFICATION</scope>
</reference>
<dbReference type="GO" id="GO:2000036">
    <property type="term" value="P:regulation of stem cell population maintenance"/>
    <property type="evidence" value="ECO:0007669"/>
    <property type="project" value="UniProtKB-ARBA"/>
</dbReference>
<dbReference type="Gene3D" id="2.30.30.1020">
    <property type="entry name" value="CCR4-NOT complex subunit 2/3/5, C-terminal domain"/>
    <property type="match status" value="1"/>
</dbReference>
<comment type="subunit">
    <text evidence="15">Component of the CCR4-NOT complex; distinct complexes seem to exist that differ in the participation of probably mutually exclusive catalytic subunits. In the complex interacts directly with CNOT2. Interacts with TIP120B and NANOS2. Interacts with EBF1. Interacts in an RNA-independent manner with BICC1 (via KH domains).</text>
</comment>
<reference evidence="20" key="1">
    <citation type="journal article" date="2014" name="PLoS ONE">
        <title>The genome and linkage map of the northern pike (Esox lucius): conserved synteny revealed between the salmonid sister group and the Neoteleostei.</title>
        <authorList>
            <person name="Rondeau E.B."/>
            <person name="Minkley D.R."/>
            <person name="Leong J.S."/>
            <person name="Messmer A.M."/>
            <person name="Jantzen J.R."/>
            <person name="von Schalburg K.R."/>
            <person name="Lemon C."/>
            <person name="Bird N.H."/>
            <person name="Koop B.F."/>
        </authorList>
    </citation>
    <scope>NUCLEOTIDE SEQUENCE</scope>
</reference>
<evidence type="ECO:0000256" key="14">
    <source>
        <dbReference type="ARBA" id="ARBA00083548"/>
    </source>
</evidence>
<dbReference type="GO" id="GO:0005634">
    <property type="term" value="C:nucleus"/>
    <property type="evidence" value="ECO:0007669"/>
    <property type="project" value="UniProtKB-SubCell"/>
</dbReference>
<dbReference type="GeneTree" id="ENSGT00390000014743"/>
<keyword evidence="9" id="KW-0805">Transcription regulation</keyword>
<dbReference type="PANTHER" id="PTHR23326">
    <property type="entry name" value="CCR4 NOT-RELATED"/>
    <property type="match status" value="1"/>
</dbReference>
<organism evidence="19 20">
    <name type="scientific">Esox lucius</name>
    <name type="common">Northern pike</name>
    <dbReference type="NCBI Taxonomy" id="8010"/>
    <lineage>
        <taxon>Eukaryota</taxon>
        <taxon>Metazoa</taxon>
        <taxon>Chordata</taxon>
        <taxon>Craniata</taxon>
        <taxon>Vertebrata</taxon>
        <taxon>Euteleostomi</taxon>
        <taxon>Actinopterygii</taxon>
        <taxon>Neopterygii</taxon>
        <taxon>Teleostei</taxon>
        <taxon>Protacanthopterygii</taxon>
        <taxon>Esociformes</taxon>
        <taxon>Esocidae</taxon>
        <taxon>Esox</taxon>
    </lineage>
</organism>
<sequence length="541" mass="62840">MADKRKLQGEIDRCLKKVAEGVEQFEDIWQKVRLHNAANANQKEKYEADLKKEIKKLQRLRDQIKTWVASNEIKDKRQLVENRKLIETQMERFKIVERETKTKAYSKEGLGLAQKVDPAQREKEEVGNWLTNTIDTLNMQVDQFESEVESLSVQTRKKKGDKEKQDRIEELKRFIEKHRYHIRMLETILRMLDNDTLQVESIRKIKDDVEYYMDSSQYPDFEENEFLYDDLDLEELPGSLVATSPPGQSLLDDDIFQQISSGTPTSTTSSSPIPPSPATCTTVRGPTHARHAHFTLYTLRCVPYVLCPFCLEHPLSESLCSHQPQEPLGTLKSMAERAALGSGMEGEMPSLHLTSDMFPSTTTAQGPASAPQQPSLSEVSIPPSLGVCPLGPVPLSKDQLYQQAMQESAWTHMPHPSDSERIRQYLMRNPCPTLPFHHQVPPPHSDSVDFYQRLSTETLFFIFYYLEGTKAQYLAAKALKKQSWRFHTKYMMWFQRHEEPKTITDEFEQGTYIYFDYEKWGQRKKEGFTFEYRYLEDRDLQ</sequence>
<evidence type="ECO:0000256" key="12">
    <source>
        <dbReference type="ARBA" id="ARBA00023242"/>
    </source>
</evidence>
<dbReference type="InterPro" id="IPR038635">
    <property type="entry name" value="CCR4-NOT_su2/3/5_C_sf"/>
</dbReference>
<dbReference type="FunFam" id="2.30.30.1020:FF:000002">
    <property type="entry name" value="CCR4-NOT transcription complex subunit 3"/>
    <property type="match status" value="1"/>
</dbReference>
<accession>A0A6Q2YDL7</accession>
<dbReference type="GO" id="GO:0006417">
    <property type="term" value="P:regulation of translation"/>
    <property type="evidence" value="ECO:0007669"/>
    <property type="project" value="UniProtKB-KW"/>
</dbReference>
<comment type="subcellular location">
    <subcellularLocation>
        <location evidence="2">Cytoplasm</location>
        <location evidence="2">P-body</location>
    </subcellularLocation>
    <subcellularLocation>
        <location evidence="1">Nucleus</location>
    </subcellularLocation>
</comment>
<dbReference type="GO" id="GO:0031047">
    <property type="term" value="P:regulatory ncRNA-mediated gene silencing"/>
    <property type="evidence" value="ECO:0007669"/>
    <property type="project" value="UniProtKB-KW"/>
</dbReference>
<dbReference type="GO" id="GO:0030015">
    <property type="term" value="C:CCR4-NOT core complex"/>
    <property type="evidence" value="ECO:0007669"/>
    <property type="project" value="InterPro"/>
</dbReference>
<keyword evidence="7" id="KW-0597">Phosphoprotein</keyword>
<keyword evidence="12" id="KW-0539">Nucleus</keyword>
<evidence type="ECO:0000259" key="18">
    <source>
        <dbReference type="Pfam" id="PF04153"/>
    </source>
</evidence>
<evidence type="ECO:0000256" key="15">
    <source>
        <dbReference type="ARBA" id="ARBA00093549"/>
    </source>
</evidence>
<comment type="similarity">
    <text evidence="3">Belongs to the CNOT2/3/5 family.</text>
</comment>
<dbReference type="InterPro" id="IPR007282">
    <property type="entry name" value="NOT2/3/5_C"/>
</dbReference>
<reference evidence="19" key="2">
    <citation type="submission" date="2020-02" db="EMBL/GenBank/DDBJ databases">
        <title>Esox lucius (northern pike) genome, fEsoLuc1, primary haplotype.</title>
        <authorList>
            <person name="Myers G."/>
            <person name="Karagic N."/>
            <person name="Meyer A."/>
            <person name="Pippel M."/>
            <person name="Reichard M."/>
            <person name="Winkler S."/>
            <person name="Tracey A."/>
            <person name="Sims Y."/>
            <person name="Howe K."/>
            <person name="Rhie A."/>
            <person name="Formenti G."/>
            <person name="Durbin R."/>
            <person name="Fedrigo O."/>
            <person name="Jarvis E.D."/>
        </authorList>
    </citation>
    <scope>NUCLEOTIDE SEQUENCE [LARGE SCALE GENOMIC DNA]</scope>
</reference>
<feature type="domain" description="NOT2/NOT3/NOT5 C-terminal" evidence="18">
    <location>
        <begin position="410"/>
        <end position="535"/>
    </location>
</feature>
<dbReference type="InterPro" id="IPR012270">
    <property type="entry name" value="CCR4-NOT_su3/5"/>
</dbReference>
<dbReference type="GO" id="GO:0006355">
    <property type="term" value="P:regulation of DNA-templated transcription"/>
    <property type="evidence" value="ECO:0007669"/>
    <property type="project" value="InterPro"/>
</dbReference>
<keyword evidence="6" id="KW-0678">Repressor</keyword>
<evidence type="ECO:0000256" key="10">
    <source>
        <dbReference type="ARBA" id="ARBA00023158"/>
    </source>
</evidence>
<keyword evidence="5" id="KW-0963">Cytoplasm</keyword>
<evidence type="ECO:0000256" key="4">
    <source>
        <dbReference type="ARBA" id="ARBA00022473"/>
    </source>
</evidence>
<dbReference type="AlphaFoldDB" id="A0A6Q2YDL7"/>
<evidence type="ECO:0000256" key="16">
    <source>
        <dbReference type="SAM" id="MobiDB-lite"/>
    </source>
</evidence>
<dbReference type="GO" id="GO:0000932">
    <property type="term" value="C:P-body"/>
    <property type="evidence" value="ECO:0007669"/>
    <property type="project" value="UniProtKB-SubCell"/>
</dbReference>
<dbReference type="Ensembl" id="ENSELUT00000054930.2">
    <property type="protein sequence ID" value="ENSELUP00000064064.1"/>
    <property type="gene ID" value="ENSELUG00000000953.3"/>
</dbReference>
<evidence type="ECO:0000313" key="19">
    <source>
        <dbReference type="Ensembl" id="ENSELUP00000064064.1"/>
    </source>
</evidence>
<dbReference type="Proteomes" id="UP000265140">
    <property type="component" value="Chromosome 10"/>
</dbReference>
<reference evidence="19" key="3">
    <citation type="submission" date="2025-08" db="UniProtKB">
        <authorList>
            <consortium name="Ensembl"/>
        </authorList>
    </citation>
    <scope>IDENTIFICATION</scope>
</reference>
<dbReference type="InterPro" id="IPR040168">
    <property type="entry name" value="Not2/3/5"/>
</dbReference>
<proteinExistence type="inferred from homology"/>
<dbReference type="Pfam" id="PF04065">
    <property type="entry name" value="Not3"/>
    <property type="match status" value="1"/>
</dbReference>
<dbReference type="InterPro" id="IPR007207">
    <property type="entry name" value="Not_N"/>
</dbReference>
<feature type="domain" description="CCR4-Not complex component Not N-terminal" evidence="17">
    <location>
        <begin position="4"/>
        <end position="234"/>
    </location>
</feature>
<protein>
    <recommendedName>
        <fullName evidence="13">CCR4-NOT transcription complex subunit 3</fullName>
    </recommendedName>
    <alternativeName>
        <fullName evidence="14">CCR4-associated factor 3</fullName>
    </alternativeName>
</protein>
<evidence type="ECO:0000256" key="9">
    <source>
        <dbReference type="ARBA" id="ARBA00023015"/>
    </source>
</evidence>
<evidence type="ECO:0000256" key="2">
    <source>
        <dbReference type="ARBA" id="ARBA00004201"/>
    </source>
</evidence>
<keyword evidence="20" id="KW-1185">Reference proteome</keyword>
<feature type="region of interest" description="Disordered" evidence="16">
    <location>
        <begin position="258"/>
        <end position="285"/>
    </location>
</feature>
<evidence type="ECO:0000256" key="11">
    <source>
        <dbReference type="ARBA" id="ARBA00023163"/>
    </source>
</evidence>
<evidence type="ECO:0000256" key="8">
    <source>
        <dbReference type="ARBA" id="ARBA00022845"/>
    </source>
</evidence>
<evidence type="ECO:0000256" key="7">
    <source>
        <dbReference type="ARBA" id="ARBA00022553"/>
    </source>
</evidence>
<keyword evidence="10" id="KW-0943">RNA-mediated gene silencing</keyword>
<keyword evidence="11" id="KW-0804">Transcription</keyword>
<feature type="compositionally biased region" description="Low complexity" evidence="16">
    <location>
        <begin position="260"/>
        <end position="271"/>
    </location>
</feature>
<keyword evidence="4" id="KW-0217">Developmental protein</keyword>
<evidence type="ECO:0000256" key="5">
    <source>
        <dbReference type="ARBA" id="ARBA00022490"/>
    </source>
</evidence>
<evidence type="ECO:0000256" key="1">
    <source>
        <dbReference type="ARBA" id="ARBA00004123"/>
    </source>
</evidence>
<evidence type="ECO:0000256" key="13">
    <source>
        <dbReference type="ARBA" id="ARBA00071433"/>
    </source>
</evidence>
<name>A0A6Q2YDL7_ESOLU</name>